<dbReference type="RefSeq" id="WP_182598091.1">
    <property type="nucleotide sequence ID" value="NZ_JACIVC010000054.1"/>
</dbReference>
<feature type="domain" description="Tetrapyrrole biosynthesis uroporphyrinogen III synthase" evidence="1">
    <location>
        <begin position="33"/>
        <end position="219"/>
    </location>
</feature>
<dbReference type="EMBL" id="JACIVC010000054">
    <property type="protein sequence ID" value="MBB1069491.1"/>
    <property type="molecule type" value="Genomic_DNA"/>
</dbReference>
<dbReference type="GO" id="GO:0033014">
    <property type="term" value="P:tetrapyrrole biosynthetic process"/>
    <property type="evidence" value="ECO:0007669"/>
    <property type="project" value="InterPro"/>
</dbReference>
<sequence>MAILITYPKRKIPVYWRMRLEQMTDVIYFPFRVLEPVNLRKEDQNRVRTSKVLVITSLFGAKTFINELKSLNSSAPIYVLSEKIAKLLENKVANPIIISPVENRASLVTVLKADAVEEPCWLIGDKALKYYGDFAGEKVVIYRNTWDKLHESKGLKIFLKQKITMALVTSASNFDRMYEVMTKVDSNEYKRISYFTLGRSTGEYLRRKGLDVTVPETKTGVLEQALSDIYKAEKDK</sequence>
<name>A0A7W3Y8B5_9LACO</name>
<dbReference type="Proteomes" id="UP000518316">
    <property type="component" value="Unassembled WGS sequence"/>
</dbReference>
<dbReference type="InterPro" id="IPR036108">
    <property type="entry name" value="4pyrrol_syn_uPrphyn_synt_sf"/>
</dbReference>
<proteinExistence type="predicted"/>
<evidence type="ECO:0000313" key="3">
    <source>
        <dbReference type="Proteomes" id="UP000518316"/>
    </source>
</evidence>
<organism evidence="2 3">
    <name type="scientific">Limosilactobacillus albertensis</name>
    <dbReference type="NCBI Taxonomy" id="2759752"/>
    <lineage>
        <taxon>Bacteria</taxon>
        <taxon>Bacillati</taxon>
        <taxon>Bacillota</taxon>
        <taxon>Bacilli</taxon>
        <taxon>Lactobacillales</taxon>
        <taxon>Lactobacillaceae</taxon>
        <taxon>Limosilactobacillus</taxon>
    </lineage>
</organism>
<comment type="caution">
    <text evidence="2">The sequence shown here is derived from an EMBL/GenBank/DDBJ whole genome shotgun (WGS) entry which is preliminary data.</text>
</comment>
<evidence type="ECO:0000259" key="1">
    <source>
        <dbReference type="Pfam" id="PF02602"/>
    </source>
</evidence>
<protein>
    <submittedName>
        <fullName evidence="2">Uroporphyrinogen-III synthase</fullName>
    </submittedName>
</protein>
<evidence type="ECO:0000313" key="2">
    <source>
        <dbReference type="EMBL" id="MBB1069491.1"/>
    </source>
</evidence>
<accession>A0A7W3Y8B5</accession>
<dbReference type="GO" id="GO:0004852">
    <property type="term" value="F:uroporphyrinogen-III synthase activity"/>
    <property type="evidence" value="ECO:0007669"/>
    <property type="project" value="InterPro"/>
</dbReference>
<reference evidence="2 3" key="1">
    <citation type="submission" date="2020-07" db="EMBL/GenBank/DDBJ databases">
        <title>Description of Limosilactobacillus balticus sp. nov., Limosilactobacillus agrestis sp. nov., Limosilactobacillus albertensis sp. nov., Limosilactobacillus rudii sp. nov., Limosilactobacillus fastidiosus sp. nov., five novel Limosilactobacillus species isolated from the vertebrate gastrointestinal tract, and proposal of 6 subspecies of Limosilactobacillus reuteri adapted to the gastrointestinal tract of specific vertebrate hosts.</title>
        <authorList>
            <person name="Li F."/>
            <person name="Cheng C."/>
            <person name="Zheng J."/>
            <person name="Quevedo R.M."/>
            <person name="Li J."/>
            <person name="Roos S."/>
            <person name="Gaenzle M.G."/>
            <person name="Walter J."/>
        </authorList>
    </citation>
    <scope>NUCLEOTIDE SEQUENCE [LARGE SCALE GENOMIC DNA]</scope>
    <source>
        <strain evidence="2 3">RRLNB_1_1</strain>
    </source>
</reference>
<dbReference type="SUPFAM" id="SSF69618">
    <property type="entry name" value="HemD-like"/>
    <property type="match status" value="1"/>
</dbReference>
<dbReference type="Pfam" id="PF02602">
    <property type="entry name" value="HEM4"/>
    <property type="match status" value="1"/>
</dbReference>
<gene>
    <name evidence="2" type="ORF">H5S40_04890</name>
</gene>
<dbReference type="AlphaFoldDB" id="A0A7W3Y8B5"/>
<dbReference type="InterPro" id="IPR003754">
    <property type="entry name" value="4pyrrol_synth_uPrphyn_synth"/>
</dbReference>
<keyword evidence="3" id="KW-1185">Reference proteome</keyword>